<dbReference type="EMBL" id="UGRY01000002">
    <property type="protein sequence ID" value="SUA80475.1"/>
    <property type="molecule type" value="Genomic_DNA"/>
</dbReference>
<evidence type="ECO:0000313" key="2">
    <source>
        <dbReference type="EMBL" id="SUA80475.1"/>
    </source>
</evidence>
<dbReference type="OrthoDB" id="4551152at2"/>
<dbReference type="STRING" id="1406858.GCA_000710895_06363"/>
<dbReference type="Proteomes" id="UP000255467">
    <property type="component" value="Unassembled WGS sequence"/>
</dbReference>
<name>A0A378YTI4_9NOCA</name>
<evidence type="ECO:0000313" key="3">
    <source>
        <dbReference type="Proteomes" id="UP000255467"/>
    </source>
</evidence>
<protein>
    <submittedName>
        <fullName evidence="2">Uncharacterized protein</fullName>
    </submittedName>
</protein>
<feature type="signal peptide" evidence="1">
    <location>
        <begin position="1"/>
        <end position="19"/>
    </location>
</feature>
<proteinExistence type="predicted"/>
<dbReference type="RefSeq" id="WP_039819123.1">
    <property type="nucleotide sequence ID" value="NZ_UGRY01000002.1"/>
</dbReference>
<feature type="chain" id="PRO_5039332797" evidence="1">
    <location>
        <begin position="20"/>
        <end position="179"/>
    </location>
</feature>
<dbReference type="AlphaFoldDB" id="A0A378YTI4"/>
<gene>
    <name evidence="2" type="ORF">NCTC1934_04299</name>
</gene>
<keyword evidence="3" id="KW-1185">Reference proteome</keyword>
<reference evidence="2 3" key="1">
    <citation type="submission" date="2018-06" db="EMBL/GenBank/DDBJ databases">
        <authorList>
            <consortium name="Pathogen Informatics"/>
            <person name="Doyle S."/>
        </authorList>
    </citation>
    <scope>NUCLEOTIDE SEQUENCE [LARGE SCALE GENOMIC DNA]</scope>
    <source>
        <strain evidence="2 3">NCTC1934</strain>
    </source>
</reference>
<organism evidence="2 3">
    <name type="scientific">Nocardia otitidiscaviarum</name>
    <dbReference type="NCBI Taxonomy" id="1823"/>
    <lineage>
        <taxon>Bacteria</taxon>
        <taxon>Bacillati</taxon>
        <taxon>Actinomycetota</taxon>
        <taxon>Actinomycetes</taxon>
        <taxon>Mycobacteriales</taxon>
        <taxon>Nocardiaceae</taxon>
        <taxon>Nocardia</taxon>
    </lineage>
</organism>
<accession>A0A378YTI4</accession>
<keyword evidence="1" id="KW-0732">Signal</keyword>
<evidence type="ECO:0000256" key="1">
    <source>
        <dbReference type="SAM" id="SignalP"/>
    </source>
</evidence>
<sequence>MSTLRGSLIAAVAAGFSVAGVCTGGIASAQPELDSGGCTAGSIAWQANGPGITGSSQAPVASNIGGHLVGCYGAPDDIGVGTIIGTTFEPAATCYGSRGGRADLLVIWDNGVNSHVIGSWEWTLGQQATNHLKIVGGLGSGKMLQVVTAPPEVSPAAVTGCIMGGYRGGSYQVLSVKVL</sequence>